<keyword evidence="3" id="KW-1185">Reference proteome</keyword>
<reference evidence="2 3" key="1">
    <citation type="submission" date="2023-04" db="EMBL/GenBank/DDBJ databases">
        <title>Genome of Basidiobolus ranarum AG-B5.</title>
        <authorList>
            <person name="Stajich J.E."/>
            <person name="Carter-House D."/>
            <person name="Gryganskyi A."/>
        </authorList>
    </citation>
    <scope>NUCLEOTIDE SEQUENCE [LARGE SCALE GENOMIC DNA]</scope>
    <source>
        <strain evidence="2 3">AG-B5</strain>
    </source>
</reference>
<dbReference type="EMBL" id="JASJQH010012385">
    <property type="protein sequence ID" value="KAK9659919.1"/>
    <property type="molecule type" value="Genomic_DNA"/>
</dbReference>
<comment type="caution">
    <text evidence="2">The sequence shown here is derived from an EMBL/GenBank/DDBJ whole genome shotgun (WGS) entry which is preliminary data.</text>
</comment>
<evidence type="ECO:0000313" key="2">
    <source>
        <dbReference type="EMBL" id="KAK9659919.1"/>
    </source>
</evidence>
<evidence type="ECO:0000256" key="1">
    <source>
        <dbReference type="SAM" id="MobiDB-lite"/>
    </source>
</evidence>
<evidence type="ECO:0000313" key="3">
    <source>
        <dbReference type="Proteomes" id="UP001479436"/>
    </source>
</evidence>
<gene>
    <name evidence="2" type="primary">SSA2_18</name>
    <name evidence="2" type="ORF">K7432_018278</name>
</gene>
<dbReference type="Proteomes" id="UP001479436">
    <property type="component" value="Unassembled WGS sequence"/>
</dbReference>
<feature type="non-terminal residue" evidence="2">
    <location>
        <position position="1"/>
    </location>
</feature>
<sequence>KKLEEAINSTISWLDASQEASKDEYEEKQKELEGVANPIMTRIHQATEGVASGGFPGSDNSEPTVEELD</sequence>
<feature type="region of interest" description="Disordered" evidence="1">
    <location>
        <begin position="46"/>
        <end position="69"/>
    </location>
</feature>
<name>A0ABR2VJ67_9FUNG</name>
<dbReference type="Gene3D" id="1.20.1270.10">
    <property type="match status" value="1"/>
</dbReference>
<accession>A0ABR2VJ67</accession>
<dbReference type="SUPFAM" id="SSF100934">
    <property type="entry name" value="Heat shock protein 70kD (HSP70), C-terminal subdomain"/>
    <property type="match status" value="1"/>
</dbReference>
<proteinExistence type="predicted"/>
<organism evidence="2 3">
    <name type="scientific">Basidiobolus ranarum</name>
    <dbReference type="NCBI Taxonomy" id="34480"/>
    <lineage>
        <taxon>Eukaryota</taxon>
        <taxon>Fungi</taxon>
        <taxon>Fungi incertae sedis</taxon>
        <taxon>Zoopagomycota</taxon>
        <taxon>Entomophthoromycotina</taxon>
        <taxon>Basidiobolomycetes</taxon>
        <taxon>Basidiobolales</taxon>
        <taxon>Basidiobolaceae</taxon>
        <taxon>Basidiobolus</taxon>
    </lineage>
</organism>
<dbReference type="InterPro" id="IPR029048">
    <property type="entry name" value="HSP70_C_sf"/>
</dbReference>
<protein>
    <submittedName>
        <fullName evidence="2">Hsp70 chaperone</fullName>
    </submittedName>
</protein>